<feature type="binding site" description="axial binding residue" evidence="10">
    <location>
        <position position="192"/>
    </location>
    <ligand>
        <name>heme c</name>
        <dbReference type="ChEBI" id="CHEBI:61717"/>
        <label>2</label>
    </ligand>
    <ligandPart>
        <name>Fe</name>
        <dbReference type="ChEBI" id="CHEBI:18248"/>
    </ligandPart>
</feature>
<organism evidence="14 15">
    <name type="scientific">Vibrio viridaestus</name>
    <dbReference type="NCBI Taxonomy" id="2487322"/>
    <lineage>
        <taxon>Bacteria</taxon>
        <taxon>Pseudomonadati</taxon>
        <taxon>Pseudomonadota</taxon>
        <taxon>Gammaproteobacteria</taxon>
        <taxon>Vibrionales</taxon>
        <taxon>Vibrionaceae</taxon>
        <taxon>Vibrio</taxon>
    </lineage>
</organism>
<dbReference type="PROSITE" id="PS51007">
    <property type="entry name" value="CYTC"/>
    <property type="match status" value="3"/>
</dbReference>
<dbReference type="GO" id="GO:0009055">
    <property type="term" value="F:electron transfer activity"/>
    <property type="evidence" value="ECO:0007669"/>
    <property type="project" value="InterPro"/>
</dbReference>
<protein>
    <submittedName>
        <fullName evidence="14">Cytochrome c</fullName>
    </submittedName>
</protein>
<dbReference type="GO" id="GO:0005506">
    <property type="term" value="F:iron ion binding"/>
    <property type="evidence" value="ECO:0007669"/>
    <property type="project" value="InterPro"/>
</dbReference>
<evidence type="ECO:0000256" key="7">
    <source>
        <dbReference type="ARBA" id="ARBA00023004"/>
    </source>
</evidence>
<keyword evidence="15" id="KW-1185">Reference proteome</keyword>
<sequence>MKKSTLILSALFSVMMSQSSIADDNSSLIEYGRYLATAGDCTACHTSNEQKPYAGGYKFEMPMGNIISSNITSSKKFGIGRWTEEQFANAVRHGVRPDGSQLYPAMPYTSYSAITDADMKALYAYFKTIPAIDEAPADKTELSFPFDLPGLMWGWNAMFASGEQFQPDPTLSSPENRGKYLVQGLAHCSTCHTPRNQLMAEDKSRFLSGAPIDGWVAPNITSDPISGIGGWSNKELESYLKNGHAVGKAQAGGPMADAVQHSFRFMTDDDISAIVSYLKKVPPIKDGDVSQPAWSNDKAKAIDWTSYEPGNVASNSPDYSDTSSTDGAVLYNTNCAACHGQSGNGSDDQFIPSLTNNTAVGGSDPTNLVMAIVNGIHREGADGKAVMPAFGEHQQVIHSWLTSDQIASVANYVTQSFGRGSANLTGADVEKISSGIQDVPFLVKNAKALTIVGIVIVLLILIIFIKRIRRSKR</sequence>
<dbReference type="Gene3D" id="1.10.760.10">
    <property type="entry name" value="Cytochrome c-like domain"/>
    <property type="match status" value="3"/>
</dbReference>
<keyword evidence="6" id="KW-0677">Repeat</keyword>
<evidence type="ECO:0000256" key="9">
    <source>
        <dbReference type="PIRSR" id="PIRSR000018-50"/>
    </source>
</evidence>
<feature type="binding site" description="covalent" evidence="9">
    <location>
        <position position="338"/>
    </location>
    <ligand>
        <name>heme c</name>
        <dbReference type="ChEBI" id="CHEBI:61717"/>
        <label>3</label>
    </ligand>
</feature>
<dbReference type="PANTHER" id="PTHR35008:SF8">
    <property type="entry name" value="ALCOHOL DEHYDROGENASE CYTOCHROME C SUBUNIT"/>
    <property type="match status" value="1"/>
</dbReference>
<evidence type="ECO:0000256" key="6">
    <source>
        <dbReference type="ARBA" id="ARBA00022737"/>
    </source>
</evidence>
<dbReference type="OrthoDB" id="9811281at2"/>
<evidence type="ECO:0000313" key="15">
    <source>
        <dbReference type="Proteomes" id="UP000281112"/>
    </source>
</evidence>
<comment type="caution">
    <text evidence="14">The sequence shown here is derived from an EMBL/GenBank/DDBJ whole genome shotgun (WGS) entry which is preliminary data.</text>
</comment>
<proteinExistence type="predicted"/>
<feature type="binding site" description="covalent" evidence="9">
    <location>
        <position position="44"/>
    </location>
    <ligand>
        <name>heme c</name>
        <dbReference type="ChEBI" id="CHEBI:61717"/>
        <label>1</label>
    </ligand>
</feature>
<feature type="signal peptide" evidence="12">
    <location>
        <begin position="1"/>
        <end position="22"/>
    </location>
</feature>
<reference evidence="14 15" key="1">
    <citation type="submission" date="2018-11" db="EMBL/GenBank/DDBJ databases">
        <title>Vibrio LJC006 sp. nov., isolated from seawater during the bloom of the enteromorpha.</title>
        <authorList>
            <person name="Liang J."/>
        </authorList>
    </citation>
    <scope>NUCLEOTIDE SEQUENCE [LARGE SCALE GENOMIC DNA]</scope>
    <source>
        <strain evidence="14 15">LJC006</strain>
    </source>
</reference>
<keyword evidence="3 9" id="KW-0349">Heme</keyword>
<feature type="binding site" description="covalent" evidence="9">
    <location>
        <position position="41"/>
    </location>
    <ligand>
        <name>heme c</name>
        <dbReference type="ChEBI" id="CHEBI:61717"/>
        <label>1</label>
    </ligand>
</feature>
<evidence type="ECO:0000256" key="12">
    <source>
        <dbReference type="SAM" id="SignalP"/>
    </source>
</evidence>
<keyword evidence="7 10" id="KW-0408">Iron</keyword>
<dbReference type="EMBL" id="RJVQ01000003">
    <property type="protein sequence ID" value="RQW63572.1"/>
    <property type="molecule type" value="Genomic_DNA"/>
</dbReference>
<keyword evidence="11" id="KW-0812">Transmembrane</keyword>
<dbReference type="RefSeq" id="WP_124937036.1">
    <property type="nucleotide sequence ID" value="NZ_RJVQ01000003.1"/>
</dbReference>
<accession>A0A3N9U238</accession>
<evidence type="ECO:0000256" key="8">
    <source>
        <dbReference type="ARBA" id="ARBA00023136"/>
    </source>
</evidence>
<feature type="binding site" description="covalent" evidence="9">
    <location>
        <position position="335"/>
    </location>
    <ligand>
        <name>heme c</name>
        <dbReference type="ChEBI" id="CHEBI:61717"/>
        <label>3</label>
    </ligand>
</feature>
<comment type="cofactor">
    <cofactor evidence="9">
        <name>heme c</name>
        <dbReference type="ChEBI" id="CHEBI:61717"/>
    </cofactor>
    <text evidence="9">Binds 3 heme c groups covalently per subunit.</text>
</comment>
<evidence type="ECO:0000256" key="5">
    <source>
        <dbReference type="ARBA" id="ARBA00022729"/>
    </source>
</evidence>
<dbReference type="InterPro" id="IPR036909">
    <property type="entry name" value="Cyt_c-like_dom_sf"/>
</dbReference>
<feature type="binding site" description="covalent" evidence="9">
    <location>
        <position position="191"/>
    </location>
    <ligand>
        <name>heme c</name>
        <dbReference type="ChEBI" id="CHEBI:61717"/>
        <label>2</label>
    </ligand>
</feature>
<keyword evidence="2" id="KW-1003">Cell membrane</keyword>
<dbReference type="Pfam" id="PF00034">
    <property type="entry name" value="Cytochrom_C"/>
    <property type="match status" value="3"/>
</dbReference>
<name>A0A3N9U238_9VIBR</name>
<evidence type="ECO:0000313" key="14">
    <source>
        <dbReference type="EMBL" id="RQW63572.1"/>
    </source>
</evidence>
<gene>
    <name evidence="14" type="ORF">EES38_10020</name>
</gene>
<evidence type="ECO:0000256" key="3">
    <source>
        <dbReference type="ARBA" id="ARBA00022617"/>
    </source>
</evidence>
<feature type="domain" description="Cytochrome c" evidence="13">
    <location>
        <begin position="322"/>
        <end position="417"/>
    </location>
</feature>
<dbReference type="PANTHER" id="PTHR35008">
    <property type="entry name" value="BLL4482 PROTEIN-RELATED"/>
    <property type="match status" value="1"/>
</dbReference>
<evidence type="ECO:0000259" key="13">
    <source>
        <dbReference type="PROSITE" id="PS51007"/>
    </source>
</evidence>
<dbReference type="AlphaFoldDB" id="A0A3N9U238"/>
<feature type="chain" id="PRO_5018012862" evidence="12">
    <location>
        <begin position="23"/>
        <end position="473"/>
    </location>
</feature>
<evidence type="ECO:0000256" key="4">
    <source>
        <dbReference type="ARBA" id="ARBA00022723"/>
    </source>
</evidence>
<comment type="subcellular location">
    <subcellularLocation>
        <location evidence="1">Cell membrane</location>
    </subcellularLocation>
</comment>
<dbReference type="PIRSF" id="PIRSF000018">
    <property type="entry name" value="Mb_ADH_cyt_c"/>
    <property type="match status" value="1"/>
</dbReference>
<dbReference type="Proteomes" id="UP000281112">
    <property type="component" value="Unassembled WGS sequence"/>
</dbReference>
<feature type="domain" description="Cytochrome c" evidence="13">
    <location>
        <begin position="173"/>
        <end position="282"/>
    </location>
</feature>
<feature type="binding site" description="axial binding residue" evidence="10">
    <location>
        <position position="45"/>
    </location>
    <ligand>
        <name>heme c</name>
        <dbReference type="ChEBI" id="CHEBI:61717"/>
        <label>1</label>
    </ligand>
    <ligandPart>
        <name>Fe</name>
        <dbReference type="ChEBI" id="CHEBI:18248"/>
    </ligandPart>
</feature>
<dbReference type="InterPro" id="IPR009056">
    <property type="entry name" value="Cyt_c-like_dom"/>
</dbReference>
<dbReference type="InterPro" id="IPR014353">
    <property type="entry name" value="Membr-bd_ADH_cyt_c"/>
</dbReference>
<dbReference type="GO" id="GO:0020037">
    <property type="term" value="F:heme binding"/>
    <property type="evidence" value="ECO:0007669"/>
    <property type="project" value="InterPro"/>
</dbReference>
<dbReference type="SUPFAM" id="SSF46626">
    <property type="entry name" value="Cytochrome c"/>
    <property type="match status" value="3"/>
</dbReference>
<evidence type="ECO:0000256" key="2">
    <source>
        <dbReference type="ARBA" id="ARBA00022475"/>
    </source>
</evidence>
<feature type="binding site" description="covalent" evidence="9">
    <location>
        <position position="188"/>
    </location>
    <ligand>
        <name>heme c</name>
        <dbReference type="ChEBI" id="CHEBI:61717"/>
        <label>2</label>
    </ligand>
</feature>
<keyword evidence="11" id="KW-1133">Transmembrane helix</keyword>
<evidence type="ECO:0000256" key="10">
    <source>
        <dbReference type="PIRSR" id="PIRSR000018-51"/>
    </source>
</evidence>
<keyword evidence="4 10" id="KW-0479">Metal-binding</keyword>
<dbReference type="InterPro" id="IPR051459">
    <property type="entry name" value="Cytochrome_c-type_DH"/>
</dbReference>
<feature type="binding site" description="axial binding residue" evidence="10">
    <location>
        <position position="339"/>
    </location>
    <ligand>
        <name>heme c</name>
        <dbReference type="ChEBI" id="CHEBI:61717"/>
        <label>3</label>
    </ligand>
    <ligandPart>
        <name>Fe</name>
        <dbReference type="ChEBI" id="CHEBI:18248"/>
    </ligandPart>
</feature>
<keyword evidence="5 12" id="KW-0732">Signal</keyword>
<dbReference type="GO" id="GO:0016614">
    <property type="term" value="F:oxidoreductase activity, acting on CH-OH group of donors"/>
    <property type="evidence" value="ECO:0007669"/>
    <property type="project" value="InterPro"/>
</dbReference>
<evidence type="ECO:0000256" key="1">
    <source>
        <dbReference type="ARBA" id="ARBA00004236"/>
    </source>
</evidence>
<feature type="transmembrane region" description="Helical" evidence="11">
    <location>
        <begin position="448"/>
        <end position="465"/>
    </location>
</feature>
<keyword evidence="8 11" id="KW-0472">Membrane</keyword>
<evidence type="ECO:0000256" key="11">
    <source>
        <dbReference type="SAM" id="Phobius"/>
    </source>
</evidence>
<feature type="domain" description="Cytochrome c" evidence="13">
    <location>
        <begin position="27"/>
        <end position="130"/>
    </location>
</feature>
<dbReference type="GO" id="GO:0005886">
    <property type="term" value="C:plasma membrane"/>
    <property type="evidence" value="ECO:0007669"/>
    <property type="project" value="UniProtKB-SubCell"/>
</dbReference>